<evidence type="ECO:0000313" key="2">
    <source>
        <dbReference type="Proteomes" id="UP000218887"/>
    </source>
</evidence>
<proteinExistence type="predicted"/>
<sequence>MSLDIFAPSKSVVSKGLFGKKIMVYGFNDLGKTYQTSRMEKPYFLSFEKGLSAIDGVPFANIKKWSDFTKVLKQFARNSEKAKELYQTIIIDGTDIMAKYCEKYVSNAYGVNRIKDGNEGFGLWKELETELFFAIDELISLDFTVVFIAHEMVESKDSDRKVPKGDKRLMPLIQDNCDYVIYLKGNNVDEDNNVILSSAYTVQTDEFFARSRFTQTPPFIEEFTAENLEAAIVEGIEKESKVQGFSLVSEDEKRNVYKETKLNYDELMSEIKQVGGQLVEIDKLDEMNNIAEKQLGIGNRVTECKKGQEEVMSVILDEMKELLEEAE</sequence>
<evidence type="ECO:0000313" key="1">
    <source>
        <dbReference type="EMBL" id="PAV30299.1"/>
    </source>
</evidence>
<dbReference type="Pfam" id="PF13479">
    <property type="entry name" value="AAA_24"/>
    <property type="match status" value="1"/>
</dbReference>
<evidence type="ECO:0008006" key="3">
    <source>
        <dbReference type="Google" id="ProtNLM"/>
    </source>
</evidence>
<name>A0A2A2IEX6_9BACI</name>
<accession>A0A2A2IEX6</accession>
<dbReference type="RefSeq" id="WP_095654901.1">
    <property type="nucleotide sequence ID" value="NZ_NPOA01000004.1"/>
</dbReference>
<reference evidence="1 2" key="1">
    <citation type="submission" date="2017-08" db="EMBL/GenBank/DDBJ databases">
        <title>Virgibacillus indicus sp. nov. and Virgibacillus profoundi sp. nov, two moderately halophilic bacteria isolated from marine sediment by using the Microfluidic Streak Plate.</title>
        <authorList>
            <person name="Xu B."/>
            <person name="Hu B."/>
            <person name="Wang J."/>
            <person name="Zhu Y."/>
            <person name="Huang L."/>
            <person name="Du W."/>
            <person name="Huang Y."/>
        </authorList>
    </citation>
    <scope>NUCLEOTIDE SEQUENCE [LARGE SCALE GENOMIC DNA]</scope>
    <source>
        <strain evidence="1 2">IO3-P3-H5</strain>
    </source>
</reference>
<dbReference type="Proteomes" id="UP000218887">
    <property type="component" value="Unassembled WGS sequence"/>
</dbReference>
<organism evidence="1 2">
    <name type="scientific">Virgibacillus profundi</name>
    <dbReference type="NCBI Taxonomy" id="2024555"/>
    <lineage>
        <taxon>Bacteria</taxon>
        <taxon>Bacillati</taxon>
        <taxon>Bacillota</taxon>
        <taxon>Bacilli</taxon>
        <taxon>Bacillales</taxon>
        <taxon>Bacillaceae</taxon>
        <taxon>Virgibacillus</taxon>
    </lineage>
</organism>
<dbReference type="OrthoDB" id="5413799at2"/>
<dbReference type="EMBL" id="NPOA01000004">
    <property type="protein sequence ID" value="PAV30299.1"/>
    <property type="molecule type" value="Genomic_DNA"/>
</dbReference>
<gene>
    <name evidence="1" type="ORF">CIL05_07465</name>
</gene>
<dbReference type="AlphaFoldDB" id="A0A2A2IEX6"/>
<keyword evidence="2" id="KW-1185">Reference proteome</keyword>
<protein>
    <recommendedName>
        <fullName evidence="3">ATP-binding protein</fullName>
    </recommendedName>
</protein>
<comment type="caution">
    <text evidence="1">The sequence shown here is derived from an EMBL/GenBank/DDBJ whole genome shotgun (WGS) entry which is preliminary data.</text>
</comment>